<sequence length="103" mass="10744">MAIILNKGETTAVTKKDSDTPVINLTCGASWGKIAKLGQTKAAGFLGKLLGKVGAADVVYEDVDLDLSLVFFDKSKTCIGTCYFGNKNVFSGAVLHSGDDLVG</sequence>
<dbReference type="Proteomes" id="UP001165586">
    <property type="component" value="Unassembled WGS sequence"/>
</dbReference>
<organism evidence="1 2">
    <name type="scientific">Herbiconiux daphne</name>
    <dbReference type="NCBI Taxonomy" id="2970914"/>
    <lineage>
        <taxon>Bacteria</taxon>
        <taxon>Bacillati</taxon>
        <taxon>Actinomycetota</taxon>
        <taxon>Actinomycetes</taxon>
        <taxon>Micrococcales</taxon>
        <taxon>Microbacteriaceae</taxon>
        <taxon>Herbiconiux</taxon>
    </lineage>
</organism>
<reference evidence="1" key="1">
    <citation type="submission" date="2022-08" db="EMBL/GenBank/DDBJ databases">
        <authorList>
            <person name="Deng Y."/>
            <person name="Han X.-F."/>
            <person name="Zhang Y.-Q."/>
        </authorList>
    </citation>
    <scope>NUCLEOTIDE SEQUENCE</scope>
    <source>
        <strain evidence="1">CPCC 203386</strain>
    </source>
</reference>
<accession>A0ABT2HA05</accession>
<gene>
    <name evidence="1" type="ORF">N1032_23665</name>
</gene>
<evidence type="ECO:0000313" key="2">
    <source>
        <dbReference type="Proteomes" id="UP001165586"/>
    </source>
</evidence>
<evidence type="ECO:0000313" key="1">
    <source>
        <dbReference type="EMBL" id="MCS5736733.1"/>
    </source>
</evidence>
<feature type="non-terminal residue" evidence="1">
    <location>
        <position position="103"/>
    </location>
</feature>
<keyword evidence="2" id="KW-1185">Reference proteome</keyword>
<dbReference type="Gene3D" id="2.60.60.30">
    <property type="entry name" value="sav2460 like domains"/>
    <property type="match status" value="1"/>
</dbReference>
<dbReference type="EMBL" id="JANLCJ010000143">
    <property type="protein sequence ID" value="MCS5736733.1"/>
    <property type="molecule type" value="Genomic_DNA"/>
</dbReference>
<protein>
    <submittedName>
        <fullName evidence="1">Uncharacterized protein</fullName>
    </submittedName>
</protein>
<proteinExistence type="predicted"/>
<name>A0ABT2HA05_9MICO</name>
<comment type="caution">
    <text evidence="1">The sequence shown here is derived from an EMBL/GenBank/DDBJ whole genome shotgun (WGS) entry which is preliminary data.</text>
</comment>